<gene>
    <name evidence="5" type="ORF">FHR99_000549</name>
</gene>
<keyword evidence="1" id="KW-0812">Transmembrane</keyword>
<feature type="transmembrane region" description="Helical" evidence="1">
    <location>
        <begin position="156"/>
        <end position="178"/>
    </location>
</feature>
<dbReference type="SUPFAM" id="SSF141868">
    <property type="entry name" value="EAL domain-like"/>
    <property type="match status" value="1"/>
</dbReference>
<proteinExistence type="predicted"/>
<evidence type="ECO:0000259" key="4">
    <source>
        <dbReference type="PROSITE" id="PS50924"/>
    </source>
</evidence>
<dbReference type="EMBL" id="JACHWY010000001">
    <property type="protein sequence ID" value="MBB3046313.1"/>
    <property type="molecule type" value="Genomic_DNA"/>
</dbReference>
<feature type="domain" description="EAL" evidence="2">
    <location>
        <begin position="437"/>
        <end position="683"/>
    </location>
</feature>
<dbReference type="Pfam" id="PF00563">
    <property type="entry name" value="EAL"/>
    <property type="match status" value="1"/>
</dbReference>
<dbReference type="PROSITE" id="PS50883">
    <property type="entry name" value="EAL"/>
    <property type="match status" value="1"/>
</dbReference>
<dbReference type="PROSITE" id="PS50924">
    <property type="entry name" value="MHYT"/>
    <property type="match status" value="1"/>
</dbReference>
<feature type="transmembrane region" description="Helical" evidence="1">
    <location>
        <begin position="127"/>
        <end position="144"/>
    </location>
</feature>
<dbReference type="GO" id="GO:0016020">
    <property type="term" value="C:membrane"/>
    <property type="evidence" value="ECO:0007669"/>
    <property type="project" value="UniProtKB-UniRule"/>
</dbReference>
<dbReference type="InterPro" id="IPR001633">
    <property type="entry name" value="EAL_dom"/>
</dbReference>
<dbReference type="CDD" id="cd01948">
    <property type="entry name" value="EAL"/>
    <property type="match status" value="1"/>
</dbReference>
<feature type="transmembrane region" description="Helical" evidence="1">
    <location>
        <begin position="233"/>
        <end position="255"/>
    </location>
</feature>
<keyword evidence="1" id="KW-0472">Membrane</keyword>
<evidence type="ECO:0000256" key="1">
    <source>
        <dbReference type="PROSITE-ProRule" id="PRU00244"/>
    </source>
</evidence>
<dbReference type="SMART" id="SM00052">
    <property type="entry name" value="EAL"/>
    <property type="match status" value="1"/>
</dbReference>
<dbReference type="Gene3D" id="3.30.70.270">
    <property type="match status" value="1"/>
</dbReference>
<organism evidence="5 6">
    <name type="scientific">Litorivivens lipolytica</name>
    <dbReference type="NCBI Taxonomy" id="1524264"/>
    <lineage>
        <taxon>Bacteria</taxon>
        <taxon>Pseudomonadati</taxon>
        <taxon>Pseudomonadota</taxon>
        <taxon>Gammaproteobacteria</taxon>
        <taxon>Litorivivens</taxon>
    </lineage>
</organism>
<feature type="domain" description="MHYT" evidence="4">
    <location>
        <begin position="21"/>
        <end position="217"/>
    </location>
</feature>
<evidence type="ECO:0000313" key="5">
    <source>
        <dbReference type="EMBL" id="MBB3046313.1"/>
    </source>
</evidence>
<dbReference type="InterPro" id="IPR005330">
    <property type="entry name" value="MHYT_dom"/>
</dbReference>
<comment type="caution">
    <text evidence="5">The sequence shown here is derived from an EMBL/GenBank/DDBJ whole genome shotgun (WGS) entry which is preliminary data.</text>
</comment>
<dbReference type="NCBIfam" id="TIGR00254">
    <property type="entry name" value="GGDEF"/>
    <property type="match status" value="1"/>
</dbReference>
<reference evidence="5 6" key="1">
    <citation type="submission" date="2020-08" db="EMBL/GenBank/DDBJ databases">
        <title>Genomic Encyclopedia of Type Strains, Phase III (KMG-III): the genomes of soil and plant-associated and newly described type strains.</title>
        <authorList>
            <person name="Whitman W."/>
        </authorList>
    </citation>
    <scope>NUCLEOTIDE SEQUENCE [LARGE SCALE GENOMIC DNA]</scope>
    <source>
        <strain evidence="5 6">CECT 8654</strain>
    </source>
</reference>
<dbReference type="PROSITE" id="PS50887">
    <property type="entry name" value="GGDEF"/>
    <property type="match status" value="1"/>
</dbReference>
<feature type="domain" description="GGDEF" evidence="3">
    <location>
        <begin position="302"/>
        <end position="434"/>
    </location>
</feature>
<dbReference type="Pfam" id="PF03707">
    <property type="entry name" value="MHYT"/>
    <property type="match status" value="2"/>
</dbReference>
<name>A0A7W4W2M8_9GAMM</name>
<keyword evidence="6" id="KW-1185">Reference proteome</keyword>
<sequence length="694" mass="75091">MNFWRFNLEDSSLGNQVLGTYDPILVAISVAIAALAGITVLALADRITASPDRSTKAWWHVGGAVALACGIWSMHFTGMLAFELPGHPAMNYDAGLTLISVFPAFLASMAALHFITKSELKGFHRQMAALLLAAGIGTMHYTGMEAMLMPGLRYDFALFVLSIVVAHLLALIALTTRIKLRATKSMPENAVNLIAGVVIGGSIAGMHYTAMASSKFFLTTNTHVPSSQFSDNTLALGICIFAAVTLGLSILATWIDRQVGFQRLLHLERMAHTDALTGLPNRVLYDNQLQTALEQNKRSQDGYFALLYFDLNKFKPINDTYGHAAGDLLLREFAVRLKKSLRETDLPARLGGDEFAAIVRDFGTRSDLVLLIERIQAAMKKPVVLGRISLSIEVSIGVSRYPHNGDTPQQLIQAADDAMYQAKSSQQPYCFATKPHLSAVKNPINNGADLNNISIRYLPSFDLKSGNLVGATCLPVSLDSQGNVDDATAPNLPADALIDKIGETLVEDTAYWRNEGARVPPVAIPLTREQLEALEPADISAFCEKTGISPDNLALEIPASVFAIQQESTKKSLQQLEKTGTRRIISYVDNSSSLQSLSDARANCVKLSPDFVKQALASEHAKTLLKTIVILGREFNFEVSCAGVSNELEMQALREVGCSSAQGDFLHAPTSRESIAELVKKASGQVSVIGGAQE</sequence>
<dbReference type="PANTHER" id="PTHR44757">
    <property type="entry name" value="DIGUANYLATE CYCLASE DGCP"/>
    <property type="match status" value="1"/>
</dbReference>
<dbReference type="Proteomes" id="UP000537130">
    <property type="component" value="Unassembled WGS sequence"/>
</dbReference>
<dbReference type="InterPro" id="IPR043128">
    <property type="entry name" value="Rev_trsase/Diguanyl_cyclase"/>
</dbReference>
<dbReference type="Pfam" id="PF00990">
    <property type="entry name" value="GGDEF"/>
    <property type="match status" value="1"/>
</dbReference>
<dbReference type="AlphaFoldDB" id="A0A7W4W2M8"/>
<accession>A0A7W4W2M8</accession>
<dbReference type="InterPro" id="IPR000160">
    <property type="entry name" value="GGDEF_dom"/>
</dbReference>
<dbReference type="Gene3D" id="3.20.20.450">
    <property type="entry name" value="EAL domain"/>
    <property type="match status" value="1"/>
</dbReference>
<evidence type="ECO:0000259" key="3">
    <source>
        <dbReference type="PROSITE" id="PS50887"/>
    </source>
</evidence>
<dbReference type="InterPro" id="IPR052155">
    <property type="entry name" value="Biofilm_reg_signaling"/>
</dbReference>
<dbReference type="SMART" id="SM00267">
    <property type="entry name" value="GGDEF"/>
    <property type="match status" value="1"/>
</dbReference>
<evidence type="ECO:0000259" key="2">
    <source>
        <dbReference type="PROSITE" id="PS50883"/>
    </source>
</evidence>
<dbReference type="PANTHER" id="PTHR44757:SF2">
    <property type="entry name" value="BIOFILM ARCHITECTURE MAINTENANCE PROTEIN MBAA"/>
    <property type="match status" value="1"/>
</dbReference>
<protein>
    <submittedName>
        <fullName evidence="5">Diguanylate cyclase (GGDEF)-like protein</fullName>
    </submittedName>
</protein>
<dbReference type="SUPFAM" id="SSF55073">
    <property type="entry name" value="Nucleotide cyclase"/>
    <property type="match status" value="1"/>
</dbReference>
<dbReference type="RefSeq" id="WP_183409017.1">
    <property type="nucleotide sequence ID" value="NZ_JACHWY010000001.1"/>
</dbReference>
<evidence type="ECO:0000313" key="6">
    <source>
        <dbReference type="Proteomes" id="UP000537130"/>
    </source>
</evidence>
<feature type="transmembrane region" description="Helical" evidence="1">
    <location>
        <begin position="24"/>
        <end position="45"/>
    </location>
</feature>
<dbReference type="InterPro" id="IPR035919">
    <property type="entry name" value="EAL_sf"/>
</dbReference>
<feature type="transmembrane region" description="Helical" evidence="1">
    <location>
        <begin position="57"/>
        <end position="82"/>
    </location>
</feature>
<dbReference type="InterPro" id="IPR029787">
    <property type="entry name" value="Nucleotide_cyclase"/>
</dbReference>
<feature type="transmembrane region" description="Helical" evidence="1">
    <location>
        <begin position="94"/>
        <end position="115"/>
    </location>
</feature>
<keyword evidence="1" id="KW-1133">Transmembrane helix</keyword>
<feature type="transmembrane region" description="Helical" evidence="1">
    <location>
        <begin position="190"/>
        <end position="213"/>
    </location>
</feature>
<dbReference type="CDD" id="cd01949">
    <property type="entry name" value="GGDEF"/>
    <property type="match status" value="1"/>
</dbReference>